<keyword evidence="2 6" id="KW-0378">Hydrolase</keyword>
<protein>
    <submittedName>
        <fullName evidence="6">MBL fold metallo-hydrolase</fullName>
    </submittedName>
</protein>
<proteinExistence type="inferred from homology"/>
<dbReference type="InterPro" id="IPR052195">
    <property type="entry name" value="Bact_Alkyl/Aryl-Sulfatase"/>
</dbReference>
<evidence type="ECO:0000256" key="1">
    <source>
        <dbReference type="ARBA" id="ARBA00022723"/>
    </source>
</evidence>
<accession>A0A6I0F9K5</accession>
<organism evidence="6 7">
    <name type="scientific">Alkaliphilus pronyensis</name>
    <dbReference type="NCBI Taxonomy" id="1482732"/>
    <lineage>
        <taxon>Bacteria</taxon>
        <taxon>Bacillati</taxon>
        <taxon>Bacillota</taxon>
        <taxon>Clostridia</taxon>
        <taxon>Peptostreptococcales</taxon>
        <taxon>Natronincolaceae</taxon>
        <taxon>Alkaliphilus</taxon>
    </lineage>
</organism>
<dbReference type="Gene3D" id="1.25.40.880">
    <property type="entry name" value="Alkyl sulfatase, dimerisation domain"/>
    <property type="match status" value="1"/>
</dbReference>
<dbReference type="Proteomes" id="UP000432715">
    <property type="component" value="Unassembled WGS sequence"/>
</dbReference>
<dbReference type="InterPro" id="IPR001279">
    <property type="entry name" value="Metallo-B-lactamas"/>
</dbReference>
<dbReference type="RefSeq" id="WP_151861684.1">
    <property type="nucleotide sequence ID" value="NZ_WBZC01000043.1"/>
</dbReference>
<dbReference type="PANTHER" id="PTHR43223:SF1">
    <property type="entry name" value="ALKYL_ARYL-SULFATASE BDS1"/>
    <property type="match status" value="1"/>
</dbReference>
<dbReference type="SUPFAM" id="SSF56281">
    <property type="entry name" value="Metallo-hydrolase/oxidoreductase"/>
    <property type="match status" value="1"/>
</dbReference>
<dbReference type="InterPro" id="IPR044097">
    <property type="entry name" value="Bds1/SdsA1_MBL-fold"/>
</dbReference>
<keyword evidence="7" id="KW-1185">Reference proteome</keyword>
<dbReference type="Pfam" id="PF14863">
    <property type="entry name" value="Alkyl_sulf_dimr"/>
    <property type="match status" value="1"/>
</dbReference>
<sequence>MSNKKSKNKLNTLRKDATLKTRLINEGIYDNINWDKLKIEEELSKKSVVVKEQLPVIRSNESLLPVWDLKRYAFLLEEKMPHTVNPKLWEQGKMNLNAGLFKVTDKIYQVRGLDLANLSLVKGETGWIVIDCLTSKETAEAAINLANEYFEDIPISTVIFTHSHVDHYGGILGVLSSNTERDIKVYAPKGFTNAVIEENVNAGVAMSRRGIYMYGEVLPRDKKGQIDCGIGKYVSTGTTTFINNVHEISPIANQEYVEKEIDGVVMQFLLTEDTEAPSEMDIYIPSEKSLCIAENCSATLHNIYTLRGAEVRDPIAWAKDIQKAIDLWGDSLTSIFEVHTWPRFGNKYCIEYMEKQRDLYQYINDQTLRLINKGYTLEDVGRMVKLPESLCDEWYNSSFYGTVNHNSKAVYQKYMGWYNGNPVDLNKLPTEQSAKKYIEYMGGEDEVLERAKRSYEDGEYQWVAEVTKQLIYANPENKNAKLLCADALEQLAYIAESGPWRNVYLTGAQELRHGVIQVKRSVITEDVLNAIPLENVLYLFSIRIDGRKAGDFDYKINFIIPDKEEVASAEVKRGIFRYLDNKLAEDAAVTVTMSKDILYEIATTNIRPDSSKIIVEGDICKWQLFLWVQDIINLDFNIMTPVSNN</sequence>
<evidence type="ECO:0000256" key="3">
    <source>
        <dbReference type="ARBA" id="ARBA00022833"/>
    </source>
</evidence>
<dbReference type="OrthoDB" id="9815874at2"/>
<dbReference type="PANTHER" id="PTHR43223">
    <property type="entry name" value="ALKYL/ARYL-SULFATASE"/>
    <property type="match status" value="1"/>
</dbReference>
<dbReference type="GO" id="GO:0046983">
    <property type="term" value="F:protein dimerization activity"/>
    <property type="evidence" value="ECO:0007669"/>
    <property type="project" value="InterPro"/>
</dbReference>
<keyword evidence="3" id="KW-0862">Zinc</keyword>
<dbReference type="InterPro" id="IPR038536">
    <property type="entry name" value="Alkyl/aryl-sulf_dimr_sf"/>
</dbReference>
<dbReference type="Pfam" id="PF14864">
    <property type="entry name" value="Alkyl_sulf_C"/>
    <property type="match status" value="1"/>
</dbReference>
<reference evidence="6 7" key="1">
    <citation type="submission" date="2019-10" db="EMBL/GenBank/DDBJ databases">
        <title>Alkaliphilus serpentinus sp. nov. and Alkaliphilus pronyensis sp. nov., two novel anaerobic alkaliphilic species isolated from the serpentinized-hosted hydrothermal field of the Prony Bay (New Caledonia).</title>
        <authorList>
            <person name="Postec A."/>
        </authorList>
    </citation>
    <scope>NUCLEOTIDE SEQUENCE [LARGE SCALE GENOMIC DNA]</scope>
    <source>
        <strain evidence="6 7">LacV</strain>
    </source>
</reference>
<dbReference type="InterPro" id="IPR036866">
    <property type="entry name" value="RibonucZ/Hydroxyglut_hydro"/>
</dbReference>
<dbReference type="SUPFAM" id="SSF55718">
    <property type="entry name" value="SCP-like"/>
    <property type="match status" value="1"/>
</dbReference>
<dbReference type="InterPro" id="IPR036527">
    <property type="entry name" value="SCP2_sterol-bd_dom_sf"/>
</dbReference>
<dbReference type="GO" id="GO:0018741">
    <property type="term" value="F:linear primary-alkylsulfatase activity"/>
    <property type="evidence" value="ECO:0007669"/>
    <property type="project" value="InterPro"/>
</dbReference>
<dbReference type="Gene3D" id="3.30.1050.10">
    <property type="entry name" value="SCP2 sterol-binding domain"/>
    <property type="match status" value="1"/>
</dbReference>
<feature type="domain" description="Metallo-beta-lactamase" evidence="5">
    <location>
        <begin position="115"/>
        <end position="339"/>
    </location>
</feature>
<dbReference type="SMART" id="SM00849">
    <property type="entry name" value="Lactamase_B"/>
    <property type="match status" value="1"/>
</dbReference>
<evidence type="ECO:0000256" key="2">
    <source>
        <dbReference type="ARBA" id="ARBA00022801"/>
    </source>
</evidence>
<name>A0A6I0F9K5_9FIRM</name>
<dbReference type="Pfam" id="PF00753">
    <property type="entry name" value="Lactamase_B"/>
    <property type="match status" value="1"/>
</dbReference>
<keyword evidence="1" id="KW-0479">Metal-binding</keyword>
<comment type="caution">
    <text evidence="6">The sequence shown here is derived from an EMBL/GenBank/DDBJ whole genome shotgun (WGS) entry which is preliminary data.</text>
</comment>
<dbReference type="GO" id="GO:0046872">
    <property type="term" value="F:metal ion binding"/>
    <property type="evidence" value="ECO:0007669"/>
    <property type="project" value="UniProtKB-KW"/>
</dbReference>
<dbReference type="GO" id="GO:0018909">
    <property type="term" value="P:dodecyl sulfate metabolic process"/>
    <property type="evidence" value="ECO:0007669"/>
    <property type="project" value="InterPro"/>
</dbReference>
<comment type="similarity">
    <text evidence="4">Belongs to the metallo-beta-lactamase superfamily. Type III sulfatase family.</text>
</comment>
<dbReference type="InterPro" id="IPR029228">
    <property type="entry name" value="Alkyl_sulf_dimr"/>
</dbReference>
<gene>
    <name evidence="6" type="ORF">F8154_11100</name>
</gene>
<evidence type="ECO:0000256" key="4">
    <source>
        <dbReference type="ARBA" id="ARBA00033751"/>
    </source>
</evidence>
<dbReference type="Gene3D" id="3.60.15.30">
    <property type="entry name" value="Metallo-beta-lactamase domain"/>
    <property type="match status" value="1"/>
</dbReference>
<dbReference type="CDD" id="cd07710">
    <property type="entry name" value="arylsulfatase_Sdsa1-like_MBL-fold"/>
    <property type="match status" value="1"/>
</dbReference>
<dbReference type="InterPro" id="IPR029229">
    <property type="entry name" value="Alkyl_sulf_C"/>
</dbReference>
<dbReference type="AlphaFoldDB" id="A0A6I0F9K5"/>
<evidence type="ECO:0000313" key="6">
    <source>
        <dbReference type="EMBL" id="KAB3532940.1"/>
    </source>
</evidence>
<evidence type="ECO:0000259" key="5">
    <source>
        <dbReference type="SMART" id="SM00849"/>
    </source>
</evidence>
<dbReference type="EMBL" id="WBZC01000043">
    <property type="protein sequence ID" value="KAB3532940.1"/>
    <property type="molecule type" value="Genomic_DNA"/>
</dbReference>
<evidence type="ECO:0000313" key="7">
    <source>
        <dbReference type="Proteomes" id="UP000432715"/>
    </source>
</evidence>